<dbReference type="InterPro" id="IPR011335">
    <property type="entry name" value="Restrct_endonuc-II-like"/>
</dbReference>
<organism evidence="2 3">
    <name type="scientific">Candidatus Sulfurimonas baltica</name>
    <dbReference type="NCBI Taxonomy" id="2740404"/>
    <lineage>
        <taxon>Bacteria</taxon>
        <taxon>Pseudomonadati</taxon>
        <taxon>Campylobacterota</taxon>
        <taxon>Epsilonproteobacteria</taxon>
        <taxon>Campylobacterales</taxon>
        <taxon>Sulfurimonadaceae</taxon>
        <taxon>Sulfurimonas</taxon>
    </lineage>
</organism>
<dbReference type="RefSeq" id="WP_194369514.1">
    <property type="nucleotide sequence ID" value="NZ_CP054492.1"/>
</dbReference>
<dbReference type="SUPFAM" id="SSF52980">
    <property type="entry name" value="Restriction endonuclease-like"/>
    <property type="match status" value="1"/>
</dbReference>
<name>A0A7S7LV01_9BACT</name>
<dbReference type="InterPro" id="IPR038726">
    <property type="entry name" value="PDDEXK_AddAB-type"/>
</dbReference>
<dbReference type="Gene3D" id="3.90.320.10">
    <property type="match status" value="1"/>
</dbReference>
<proteinExistence type="predicted"/>
<protein>
    <submittedName>
        <fullName evidence="2">PD-(D/E)XK nuclease family protein</fullName>
    </submittedName>
</protein>
<dbReference type="AlphaFoldDB" id="A0A7S7LV01"/>
<dbReference type="KEGG" id="sbal:HUE88_12665"/>
<sequence length="782" mass="91729">MNNSTIVLPSARAIRAEQMAIDNSTLFLPNFITMSDFISKLCIVKDFKTLDADSRVLLLLEASDFKAFTKLQIQRNFFTFTKNSSYIFKFFEEMSAEMYDIKRLDTSDIYGEYEEHITILQELYKRYQLLCSERKILDKIFLAKLYTFNESYAKTHKKIVLHVDGHLTNFELELLQKCCEFSTLHVVFNTTKFNSKMQSKFLELGIELENGFEYEISLNKREIISSHKQVQNKNVTCESFSETILQVAFVQKKIYDFIKSGHKPENIAVILPDEKFAPMLKAFDEKSNFNFAMGEPFNKTKIYEKLDSTCKFIDQDSKENEARLERVGDEFYMLLRSIYYKKSHEVDILAFLREYKERFSNKKEIKIFEEELYGFKNILPYMREMGVKSLLSVFLQRLASRTLDDVRGGKITVMGVLETRSVKFDAVVIVDFSDSNVPKRSDKDMFLNTSIREMANLPTMSDRENLQKHYYEMLISRSKEVAISFVKSSDSSGSRFLKQLGIQEKTLHVELDYANILFEKKTLHVEKEEEEIKLEYSFKNQKLSATRLKNFLTCKRKYYYRYVKNIYAHEIPKDMPKEYEIGLDVHEALKELYTKKSSYSNVDELKKNLHVELDEACGESELEKYLIAMQKRNLDKFCQEEVKRFADGWEVYKCEESMECSFAGITLVGQIDRIDKRANEIFVLDYKTGKYPLYTEKNFTEATDFQLEFYYLLAGGLGNVVGCGYYDLKESKIVNEAFLEEKLAVLESNIKDLLCIEDVNFEKCEDLKNCLFCDYRVMCGRE</sequence>
<dbReference type="Proteomes" id="UP000593994">
    <property type="component" value="Chromosome"/>
</dbReference>
<dbReference type="SUPFAM" id="SSF52540">
    <property type="entry name" value="P-loop containing nucleoside triphosphate hydrolases"/>
    <property type="match status" value="1"/>
</dbReference>
<keyword evidence="3" id="KW-1185">Reference proteome</keyword>
<feature type="domain" description="PD-(D/E)XK endonuclease-like" evidence="1">
    <location>
        <begin position="543"/>
        <end position="779"/>
    </location>
</feature>
<evidence type="ECO:0000259" key="1">
    <source>
        <dbReference type="Pfam" id="PF12705"/>
    </source>
</evidence>
<evidence type="ECO:0000313" key="2">
    <source>
        <dbReference type="EMBL" id="QOY51931.1"/>
    </source>
</evidence>
<evidence type="ECO:0000313" key="3">
    <source>
        <dbReference type="Proteomes" id="UP000593994"/>
    </source>
</evidence>
<reference evidence="2 3" key="1">
    <citation type="submission" date="2020-05" db="EMBL/GenBank/DDBJ databases">
        <title>Sulfurimonas marisnigri, sp. nov., and Sulfurimonas baltica, sp. nov., manganese oxide reducing chemolithoautotrophs of the class Epsilonproteobacteria isolated from the pelagic redoxclines of the Black and Baltic Seas and emended description of the genus Sulfurimonas.</title>
        <authorList>
            <person name="Henkel J.V."/>
            <person name="Laudan C."/>
            <person name="Werner J."/>
            <person name="Neu T."/>
            <person name="Plewe S."/>
            <person name="Sproer C."/>
            <person name="Bunk B."/>
            <person name="Schulz-Vogt H.N."/>
        </authorList>
    </citation>
    <scope>NUCLEOTIDE SEQUENCE [LARGE SCALE GENOMIC DNA]</scope>
    <source>
        <strain evidence="2 3">GD2</strain>
    </source>
</reference>
<accession>A0A7S7LV01</accession>
<dbReference type="EMBL" id="CP054492">
    <property type="protein sequence ID" value="QOY51931.1"/>
    <property type="molecule type" value="Genomic_DNA"/>
</dbReference>
<dbReference type="InterPro" id="IPR011604">
    <property type="entry name" value="PDDEXK-like_dom_sf"/>
</dbReference>
<gene>
    <name evidence="2" type="ORF">HUE88_12665</name>
</gene>
<dbReference type="Pfam" id="PF12705">
    <property type="entry name" value="PDDEXK_1"/>
    <property type="match status" value="1"/>
</dbReference>
<dbReference type="InterPro" id="IPR027417">
    <property type="entry name" value="P-loop_NTPase"/>
</dbReference>